<evidence type="ECO:0000313" key="8">
    <source>
        <dbReference type="Proteomes" id="UP000242818"/>
    </source>
</evidence>
<evidence type="ECO:0000256" key="4">
    <source>
        <dbReference type="ARBA" id="ARBA00023136"/>
    </source>
</evidence>
<dbReference type="GO" id="GO:0016655">
    <property type="term" value="F:oxidoreductase activity, acting on NAD(P)H, quinone or similar compound as acceptor"/>
    <property type="evidence" value="ECO:0007669"/>
    <property type="project" value="UniProtKB-UniRule"/>
</dbReference>
<evidence type="ECO:0000256" key="1">
    <source>
        <dbReference type="ARBA" id="ARBA00004141"/>
    </source>
</evidence>
<comment type="subcellular location">
    <subcellularLocation>
        <location evidence="5 6">Cell membrane</location>
        <topology evidence="5 6">Multi-pass membrane protein</topology>
    </subcellularLocation>
    <subcellularLocation>
        <location evidence="1">Membrane</location>
        <topology evidence="1">Multi-pass membrane protein</topology>
    </subcellularLocation>
</comment>
<dbReference type="Pfam" id="PF00146">
    <property type="entry name" value="NADHdh"/>
    <property type="match status" value="1"/>
</dbReference>
<comment type="similarity">
    <text evidence="5 6">Belongs to the complex I subunit 1 family.</text>
</comment>
<feature type="transmembrane region" description="Helical" evidence="5">
    <location>
        <begin position="245"/>
        <end position="268"/>
    </location>
</feature>
<dbReference type="GO" id="GO:0003954">
    <property type="term" value="F:NADH dehydrogenase activity"/>
    <property type="evidence" value="ECO:0007669"/>
    <property type="project" value="TreeGrafter"/>
</dbReference>
<evidence type="ECO:0000256" key="2">
    <source>
        <dbReference type="ARBA" id="ARBA00022692"/>
    </source>
</evidence>
<dbReference type="EMBL" id="FMAR01000003">
    <property type="protein sequence ID" value="SCC09498.1"/>
    <property type="molecule type" value="Genomic_DNA"/>
</dbReference>
<evidence type="ECO:0000256" key="5">
    <source>
        <dbReference type="HAMAP-Rule" id="MF_01350"/>
    </source>
</evidence>
<evidence type="ECO:0000256" key="6">
    <source>
        <dbReference type="RuleBase" id="RU000471"/>
    </source>
</evidence>
<keyword evidence="4 5" id="KW-0472">Membrane</keyword>
<feature type="transmembrane region" description="Helical" evidence="5">
    <location>
        <begin position="82"/>
        <end position="102"/>
    </location>
</feature>
<feature type="transmembrane region" description="Helical" evidence="5">
    <location>
        <begin position="324"/>
        <end position="345"/>
    </location>
</feature>
<dbReference type="RefSeq" id="WP_317041901.1">
    <property type="nucleotide sequence ID" value="NZ_FMAR01000003.1"/>
</dbReference>
<comment type="function">
    <text evidence="5">NDH-1 shuttles electrons from NADH, via FMN and iron-sulfur (Fe-S) centers, to quinones in the respiratory chain. The immediate electron acceptor for the enzyme in this species is believed to be ubiquinone. Couples the redox reaction to proton translocation (for every two electrons transferred, four hydrogen ions are translocated across the cytoplasmic membrane), and thus conserves the redox energy in a proton gradient. This subunit may bind ubiquinone.</text>
</comment>
<sequence>MIMQIAFDYIFLIDKIVLIACVLALSLLVAMYSTWGERKVAGWIQDRYGPNRAGPLGLLQPLADGGKLFFKEEIIPANSNRFLFILGPSLAMLVACMTSAVIPWGDILEIGGRKISLQIAEVNIGVLYIFGVVSLGVYGIMLGGWASNNKFSLLAAVRGASQIISYELAMGLSLIALVMLSGSLNLKDIVEQQRHGLWNICYQPLGFLIFLVCAFAECTRTPFDLTEADSELNGGYHLEYSSMKLGFYLFAEYINMFISSALMASLYFGGYSFPGMDSLGLSTNVVTMLGFGALFIKIIAFLFLFMWVRWTIPRFRYDQLMKLGWNMLIPLALFNMLITGGLILWQQGH</sequence>
<comment type="catalytic activity">
    <reaction evidence="5">
        <text>a quinone + NADH + 5 H(+)(in) = a quinol + NAD(+) + 4 H(+)(out)</text>
        <dbReference type="Rhea" id="RHEA:57888"/>
        <dbReference type="ChEBI" id="CHEBI:15378"/>
        <dbReference type="ChEBI" id="CHEBI:24646"/>
        <dbReference type="ChEBI" id="CHEBI:57540"/>
        <dbReference type="ChEBI" id="CHEBI:57945"/>
        <dbReference type="ChEBI" id="CHEBI:132124"/>
    </reaction>
</comment>
<dbReference type="NCBIfam" id="NF004741">
    <property type="entry name" value="PRK06076.1-2"/>
    <property type="match status" value="1"/>
</dbReference>
<keyword evidence="2 5" id="KW-0812">Transmembrane</keyword>
<keyword evidence="5" id="KW-1278">Translocase</keyword>
<keyword evidence="5 6" id="KW-0520">NAD</keyword>
<keyword evidence="5" id="KW-0830">Ubiquinone</keyword>
<organism evidence="7 8">
    <name type="scientific">Chitinophaga costaii</name>
    <dbReference type="NCBI Taxonomy" id="1335309"/>
    <lineage>
        <taxon>Bacteria</taxon>
        <taxon>Pseudomonadati</taxon>
        <taxon>Bacteroidota</taxon>
        <taxon>Chitinophagia</taxon>
        <taxon>Chitinophagales</taxon>
        <taxon>Chitinophagaceae</taxon>
        <taxon>Chitinophaga</taxon>
    </lineage>
</organism>
<reference evidence="7 8" key="1">
    <citation type="submission" date="2016-08" db="EMBL/GenBank/DDBJ databases">
        <authorList>
            <person name="Seilhamer J.J."/>
        </authorList>
    </citation>
    <scope>NUCLEOTIDE SEQUENCE [LARGE SCALE GENOMIC DNA]</scope>
    <source>
        <strain evidence="7 8">A37T2</strain>
    </source>
</reference>
<feature type="transmembrane region" description="Helical" evidence="5">
    <location>
        <begin position="12"/>
        <end position="33"/>
    </location>
</feature>
<keyword evidence="5" id="KW-1003">Cell membrane</keyword>
<evidence type="ECO:0000256" key="3">
    <source>
        <dbReference type="ARBA" id="ARBA00022989"/>
    </source>
</evidence>
<dbReference type="Proteomes" id="UP000242818">
    <property type="component" value="Unassembled WGS sequence"/>
</dbReference>
<evidence type="ECO:0000313" key="7">
    <source>
        <dbReference type="EMBL" id="SCC09498.1"/>
    </source>
</evidence>
<accession>A0A1C4BRY4</accession>
<dbReference type="GO" id="GO:0005886">
    <property type="term" value="C:plasma membrane"/>
    <property type="evidence" value="ECO:0007669"/>
    <property type="project" value="UniProtKB-SubCell"/>
</dbReference>
<feature type="transmembrane region" description="Helical" evidence="5">
    <location>
        <begin position="196"/>
        <end position="216"/>
    </location>
</feature>
<dbReference type="GO" id="GO:0048038">
    <property type="term" value="F:quinone binding"/>
    <property type="evidence" value="ECO:0007669"/>
    <property type="project" value="UniProtKB-KW"/>
</dbReference>
<dbReference type="InterPro" id="IPR001694">
    <property type="entry name" value="NADH_UbQ_OxRdtase_su1/FPO"/>
</dbReference>
<feature type="transmembrane region" description="Helical" evidence="5">
    <location>
        <begin position="288"/>
        <end position="312"/>
    </location>
</feature>
<feature type="transmembrane region" description="Helical" evidence="5">
    <location>
        <begin position="122"/>
        <end position="142"/>
    </location>
</feature>
<gene>
    <name evidence="5" type="primary">nuoH</name>
    <name evidence="7" type="ORF">GA0116948_103224</name>
</gene>
<keyword evidence="5" id="KW-0874">Quinone</keyword>
<dbReference type="STRING" id="1335309.GA0116948_103224"/>
<comment type="subunit">
    <text evidence="5">NDH-1 is composed of 14 different subunits. Subunits NuoA, H, J, K, L, M, N constitute the membrane sector of the complex.</text>
</comment>
<dbReference type="PANTHER" id="PTHR11432:SF3">
    <property type="entry name" value="NADH-UBIQUINONE OXIDOREDUCTASE CHAIN 1"/>
    <property type="match status" value="1"/>
</dbReference>
<dbReference type="EC" id="7.1.1.-" evidence="5"/>
<name>A0A1C4BRY4_9BACT</name>
<keyword evidence="8" id="KW-1185">Reference proteome</keyword>
<protein>
    <recommendedName>
        <fullName evidence="5">NADH-quinone oxidoreductase subunit H</fullName>
        <ecNumber evidence="5">7.1.1.-</ecNumber>
    </recommendedName>
    <alternativeName>
        <fullName evidence="5">NADH dehydrogenase I subunit H</fullName>
    </alternativeName>
    <alternativeName>
        <fullName evidence="5">NDH-1 subunit H</fullName>
    </alternativeName>
</protein>
<dbReference type="AlphaFoldDB" id="A0A1C4BRY4"/>
<dbReference type="HAMAP" id="MF_01350">
    <property type="entry name" value="NDH1_NuoH"/>
    <property type="match status" value="1"/>
</dbReference>
<feature type="transmembrane region" description="Helical" evidence="5">
    <location>
        <begin position="163"/>
        <end position="184"/>
    </location>
</feature>
<dbReference type="GO" id="GO:0009060">
    <property type="term" value="P:aerobic respiration"/>
    <property type="evidence" value="ECO:0007669"/>
    <property type="project" value="TreeGrafter"/>
</dbReference>
<dbReference type="PANTHER" id="PTHR11432">
    <property type="entry name" value="NADH DEHYDROGENASE SUBUNIT 1"/>
    <property type="match status" value="1"/>
</dbReference>
<proteinExistence type="inferred from homology"/>
<keyword evidence="3 5" id="KW-1133">Transmembrane helix</keyword>